<sequence length="84" mass="9276">MIILCDGYTFSPDTDSPCCEGRTNLRVAAVSHLSVLPSQRVCTPRCMFQGWAKDLPYPHGLSLRKKKYGNIAPPPPMISPDQPC</sequence>
<accession>A0AA36BU05</accession>
<organism evidence="1 2">
    <name type="scientific">Octopus vulgaris</name>
    <name type="common">Common octopus</name>
    <dbReference type="NCBI Taxonomy" id="6645"/>
    <lineage>
        <taxon>Eukaryota</taxon>
        <taxon>Metazoa</taxon>
        <taxon>Spiralia</taxon>
        <taxon>Lophotrochozoa</taxon>
        <taxon>Mollusca</taxon>
        <taxon>Cephalopoda</taxon>
        <taxon>Coleoidea</taxon>
        <taxon>Octopodiformes</taxon>
        <taxon>Octopoda</taxon>
        <taxon>Incirrata</taxon>
        <taxon>Octopodidae</taxon>
        <taxon>Octopus</taxon>
    </lineage>
</organism>
<dbReference type="Proteomes" id="UP001162480">
    <property type="component" value="Chromosome 24"/>
</dbReference>
<dbReference type="EMBL" id="OX597837">
    <property type="protein sequence ID" value="CAI9740233.1"/>
    <property type="molecule type" value="Genomic_DNA"/>
</dbReference>
<proteinExistence type="predicted"/>
<gene>
    <name evidence="1" type="ORF">OCTVUL_1B012491</name>
</gene>
<keyword evidence="2" id="KW-1185">Reference proteome</keyword>
<dbReference type="AlphaFoldDB" id="A0AA36BU05"/>
<evidence type="ECO:0000313" key="2">
    <source>
        <dbReference type="Proteomes" id="UP001162480"/>
    </source>
</evidence>
<name>A0AA36BU05_OCTVU</name>
<protein>
    <submittedName>
        <fullName evidence="1">Uncharacterized protein</fullName>
    </submittedName>
</protein>
<evidence type="ECO:0000313" key="1">
    <source>
        <dbReference type="EMBL" id="CAI9740233.1"/>
    </source>
</evidence>
<reference evidence="1" key="1">
    <citation type="submission" date="2023-08" db="EMBL/GenBank/DDBJ databases">
        <authorList>
            <person name="Alioto T."/>
            <person name="Alioto T."/>
            <person name="Gomez Garrido J."/>
        </authorList>
    </citation>
    <scope>NUCLEOTIDE SEQUENCE</scope>
</reference>